<evidence type="ECO:0000256" key="17">
    <source>
        <dbReference type="ARBA" id="ARBA00042156"/>
    </source>
</evidence>
<dbReference type="Pfam" id="PF17755">
    <property type="entry name" value="UvrA_DNA-bind"/>
    <property type="match status" value="1"/>
</dbReference>
<dbReference type="GO" id="GO:0008270">
    <property type="term" value="F:zinc ion binding"/>
    <property type="evidence" value="ECO:0007669"/>
    <property type="project" value="UniProtKB-UniRule"/>
</dbReference>
<protein>
    <recommendedName>
        <fullName evidence="16 18">UvrABC system protein A</fullName>
        <shortName evidence="18">UvrA protein</shortName>
    </recommendedName>
    <alternativeName>
        <fullName evidence="17 18">Excinuclease ABC subunit A</fullName>
    </alternativeName>
</protein>
<reference evidence="20 21" key="1">
    <citation type="journal article" date="2013" name="Genome Announc.">
        <title>Complete Genome Sequence of Burkholderia sp. Strain RPE64, Bacterial Symbiont of the Bean Bug Riptortus pedestris.</title>
        <authorList>
            <person name="Shibata T.F."/>
            <person name="Maeda T."/>
            <person name="Nikoh N."/>
            <person name="Yamaguchi K."/>
            <person name="Oshima K."/>
            <person name="Hattori M."/>
            <person name="Nishiyama T."/>
            <person name="Hasebe M."/>
            <person name="Fukatsu T."/>
            <person name="Kikuchi Y."/>
            <person name="Shigenobu S."/>
        </authorList>
    </citation>
    <scope>NUCLEOTIDE SEQUENCE [LARGE SCALE GENOMIC DNA]</scope>
</reference>
<dbReference type="AlphaFoldDB" id="R4WMC5"/>
<organism evidence="20 21">
    <name type="scientific">Caballeronia insecticola</name>
    <dbReference type="NCBI Taxonomy" id="758793"/>
    <lineage>
        <taxon>Bacteria</taxon>
        <taxon>Pseudomonadati</taxon>
        <taxon>Pseudomonadota</taxon>
        <taxon>Betaproteobacteria</taxon>
        <taxon>Burkholderiales</taxon>
        <taxon>Burkholderiaceae</taxon>
        <taxon>Caballeronia</taxon>
    </lineage>
</organism>
<dbReference type="Proteomes" id="UP000013966">
    <property type="component" value="Chromosome 1"/>
</dbReference>
<dbReference type="Gene3D" id="3.30.190.20">
    <property type="match status" value="1"/>
</dbReference>
<keyword evidence="21" id="KW-1185">Reference proteome</keyword>
<feature type="binding site" evidence="18">
    <location>
        <begin position="31"/>
        <end position="38"/>
    </location>
    <ligand>
        <name>ATP</name>
        <dbReference type="ChEBI" id="CHEBI:30616"/>
    </ligand>
</feature>
<dbReference type="NCBIfam" id="TIGR00630">
    <property type="entry name" value="uvra"/>
    <property type="match status" value="1"/>
</dbReference>
<dbReference type="HAMAP" id="MF_00205">
    <property type="entry name" value="UvrA"/>
    <property type="match status" value="1"/>
</dbReference>
<keyword evidence="7 18" id="KW-0228">DNA excision</keyword>
<evidence type="ECO:0000256" key="14">
    <source>
        <dbReference type="ARBA" id="ARBA00023236"/>
    </source>
</evidence>
<evidence type="ECO:0000313" key="20">
    <source>
        <dbReference type="EMBL" id="BAN22020.1"/>
    </source>
</evidence>
<evidence type="ECO:0000313" key="21">
    <source>
        <dbReference type="Proteomes" id="UP000013966"/>
    </source>
</evidence>
<dbReference type="InterPro" id="IPR027417">
    <property type="entry name" value="P-loop_NTPase"/>
</dbReference>
<name>R4WMC5_9BURK</name>
<dbReference type="GO" id="GO:0009381">
    <property type="term" value="F:excinuclease ABC activity"/>
    <property type="evidence" value="ECO:0007669"/>
    <property type="project" value="UniProtKB-UniRule"/>
</dbReference>
<accession>R4WMC5</accession>
<dbReference type="NCBIfam" id="NF001503">
    <property type="entry name" value="PRK00349.1"/>
    <property type="match status" value="1"/>
</dbReference>
<evidence type="ECO:0000256" key="8">
    <source>
        <dbReference type="ARBA" id="ARBA00022771"/>
    </source>
</evidence>
<dbReference type="FunFam" id="3.40.50.300:FF:000028">
    <property type="entry name" value="UvrABC system protein A"/>
    <property type="match status" value="1"/>
</dbReference>
<evidence type="ECO:0000256" key="4">
    <source>
        <dbReference type="ARBA" id="ARBA00022737"/>
    </source>
</evidence>
<dbReference type="GO" id="GO:0009432">
    <property type="term" value="P:SOS response"/>
    <property type="evidence" value="ECO:0007669"/>
    <property type="project" value="UniProtKB-UniRule"/>
</dbReference>
<reference evidence="20 21" key="2">
    <citation type="journal article" date="2018" name="Int. J. Syst. Evol. Microbiol.">
        <title>Burkholderia insecticola sp. nov., a gut symbiotic bacterium of the bean bug Riptortus pedestris.</title>
        <authorList>
            <person name="Takeshita K."/>
            <person name="Tamaki H."/>
            <person name="Ohbayashi T."/>
            <person name="Meng X.-Y."/>
            <person name="Sone T."/>
            <person name="Mitani Y."/>
            <person name="Peeters C."/>
            <person name="Kikuchi Y."/>
            <person name="Vandamme P."/>
        </authorList>
    </citation>
    <scope>NUCLEOTIDE SEQUENCE [LARGE SCALE GENOMIC DNA]</scope>
    <source>
        <strain evidence="20">RPE64</strain>
    </source>
</reference>
<evidence type="ECO:0000256" key="2">
    <source>
        <dbReference type="ARBA" id="ARBA00022490"/>
    </source>
</evidence>
<evidence type="ECO:0000256" key="5">
    <source>
        <dbReference type="ARBA" id="ARBA00022741"/>
    </source>
</evidence>
<dbReference type="EMBL" id="AP013058">
    <property type="protein sequence ID" value="BAN22020.1"/>
    <property type="molecule type" value="Genomic_DNA"/>
</dbReference>
<dbReference type="KEGG" id="buo:BRPE64_ACDS02660"/>
<dbReference type="InterPro" id="IPR004602">
    <property type="entry name" value="UvrA"/>
</dbReference>
<evidence type="ECO:0000256" key="1">
    <source>
        <dbReference type="ARBA" id="ARBA00004496"/>
    </source>
</evidence>
<dbReference type="CDD" id="cd03270">
    <property type="entry name" value="ABC_UvrA_I"/>
    <property type="match status" value="1"/>
</dbReference>
<dbReference type="CDD" id="cd03271">
    <property type="entry name" value="ABC_UvrA_II"/>
    <property type="match status" value="1"/>
</dbReference>
<dbReference type="GO" id="GO:0006289">
    <property type="term" value="P:nucleotide-excision repair"/>
    <property type="evidence" value="ECO:0007669"/>
    <property type="project" value="UniProtKB-UniRule"/>
</dbReference>
<comment type="function">
    <text evidence="18">The UvrABC repair system catalyzes the recognition and processing of DNA lesions. UvrA is an ATPase and a DNA-binding protein. A damage recognition complex composed of 2 UvrA and 2 UvrB subunits scans DNA for abnormalities. When the presence of a lesion has been verified by UvrB, the UvrA molecules dissociate.</text>
</comment>
<evidence type="ECO:0000256" key="7">
    <source>
        <dbReference type="ARBA" id="ARBA00022769"/>
    </source>
</evidence>
<dbReference type="GO" id="GO:0009380">
    <property type="term" value="C:excinuclease repair complex"/>
    <property type="evidence" value="ECO:0007669"/>
    <property type="project" value="InterPro"/>
</dbReference>
<evidence type="ECO:0000256" key="15">
    <source>
        <dbReference type="ARBA" id="ARBA00038000"/>
    </source>
</evidence>
<evidence type="ECO:0000256" key="3">
    <source>
        <dbReference type="ARBA" id="ARBA00022723"/>
    </source>
</evidence>
<dbReference type="HOGENOM" id="CLU_001370_2_1_4"/>
<dbReference type="Gene3D" id="1.20.1580.10">
    <property type="entry name" value="ABC transporter ATPase like domain"/>
    <property type="match status" value="3"/>
</dbReference>
<sequence length="957" mass="105715">MEEIRIRGARTHNLKNVSLDLPRHKLIVITGLSGSGKSSLAFDTLYAEGQRRYVESLSAYARQFLQLMEKPDVDLIEGLSPAISIEQKATSHNPRSTVGTVTEIHDYLRLLYARVGTPYCPDHLIPLEAQSVSQMVDAALALPEETKLMILAPVVADRKGEHVELFEEMQAQGFIRFRIRSGGGTANEGVAKIYEVDSLPKLKKTDKHTIDVVIDRLKVRPDMKQRLAESFETALRLADGRAIALEMDTEREKLFSSKFACPICSYSLPELEPRLFSFNNPMGACPECDGLGQITFFDPKRVVAHPSLSLAAGAVKGWDRRNQFYFQMLQSLAAFYEFDIDEAFEDLPEKVRKMLLYGSGKQAIPFSYINERGRASVREHAFEGIIPNLERRYRETDSAAVREELAKYQNNQPCPACEGTRLRREARFVRVGSGDDARGIYEISGWPLRDALGYFQTLRLEGAKGEIADKVVKEIVARLSFLNNVGLDYLSLERSAETLSGGEAQRIRLASQIGSGLTGVMYVLDEPSIGLHQRDNDRLIGTLKHLRDIGNSVIVVEHDEDMIRMADYVVDMGPGAGVHGGVIVAQGTPVQVQKDANSITGQYLSGKRSISYPGERTAPDERRLRIVEAYGNNLKRVTLDLPVGLLTCVTGVSGSGKSTLINDTLQHAVAQHLYGSSTEPAPYESIEGLEHFDKVIAVDQSPIGRTPRSNPATYTGLFTPIRELFAGVPGAKERGYDPGRFSFNVKGGRCEACQGDGVLKVEMHFLPDVYVPCDVCHGKRYNRETLEIQYKGKNISEVLDLTVEAAHEFFKPVPVVARKLKTLLDVGLGYIRLGQSATTLSGGEAQRVKLSLELSKRDTGRTLYILDEPTTGLHFHDIALLLEVIHRLRDQGNTVVIIEHNLDVIKTADWVIDLGPEGGAGGGQIIAQGTPEQVAKSKASFTGRYLAPLLQRPKSAA</sequence>
<keyword evidence="10 18" id="KW-0067">ATP-binding</keyword>
<keyword evidence="9 18" id="KW-0862">Zinc</keyword>
<dbReference type="GO" id="GO:0005737">
    <property type="term" value="C:cytoplasm"/>
    <property type="evidence" value="ECO:0007669"/>
    <property type="project" value="UniProtKB-SubCell"/>
</dbReference>
<dbReference type="InterPro" id="IPR041102">
    <property type="entry name" value="UvrA_inter"/>
</dbReference>
<keyword evidence="14 18" id="KW-0742">SOS response</keyword>
<keyword evidence="3 18" id="KW-0479">Metal-binding</keyword>
<keyword evidence="4 18" id="KW-0677">Repeat</keyword>
<evidence type="ECO:0000256" key="6">
    <source>
        <dbReference type="ARBA" id="ARBA00022763"/>
    </source>
</evidence>
<feature type="binding site" evidence="18">
    <location>
        <begin position="651"/>
        <end position="658"/>
    </location>
    <ligand>
        <name>ATP</name>
        <dbReference type="ChEBI" id="CHEBI:30616"/>
    </ligand>
</feature>
<dbReference type="PATRIC" id="fig|758793.3.peg.267"/>
<proteinExistence type="inferred from homology"/>
<dbReference type="Gene3D" id="3.40.50.300">
    <property type="entry name" value="P-loop containing nucleotide triphosphate hydrolases"/>
    <property type="match status" value="3"/>
</dbReference>
<comment type="similarity">
    <text evidence="15 18">Belongs to the ABC transporter superfamily. UvrA family.</text>
</comment>
<evidence type="ECO:0000256" key="16">
    <source>
        <dbReference type="ARBA" id="ARBA00039316"/>
    </source>
</evidence>
<dbReference type="FunFam" id="1.10.8.280:FF:000001">
    <property type="entry name" value="UvrABC system protein A"/>
    <property type="match status" value="1"/>
</dbReference>
<dbReference type="STRING" id="758793.BRPE64_ACDS02660"/>
<dbReference type="FunFam" id="1.20.1580.10:FF:000002">
    <property type="entry name" value="UvrABC system protein A"/>
    <property type="match status" value="1"/>
</dbReference>
<dbReference type="RefSeq" id="WP_016344186.1">
    <property type="nucleotide sequence ID" value="NC_021287.1"/>
</dbReference>
<dbReference type="SUPFAM" id="SSF52540">
    <property type="entry name" value="P-loop containing nucleoside triphosphate hydrolases"/>
    <property type="match status" value="2"/>
</dbReference>
<dbReference type="PANTHER" id="PTHR43152:SF3">
    <property type="entry name" value="UVRABC SYSTEM PROTEIN A"/>
    <property type="match status" value="1"/>
</dbReference>
<gene>
    <name evidence="18 20" type="primary">uvrA</name>
    <name evidence="20" type="ORF">BRPE64_ACDS02660</name>
</gene>
<dbReference type="Gene3D" id="1.10.8.280">
    <property type="entry name" value="ABC transporter ATPase domain-like"/>
    <property type="match status" value="1"/>
</dbReference>
<dbReference type="OrthoDB" id="9809851at2"/>
<dbReference type="InterPro" id="IPR017871">
    <property type="entry name" value="ABC_transporter-like_CS"/>
</dbReference>
<feature type="domain" description="ABC transporter" evidence="19">
    <location>
        <begin position="618"/>
        <end position="947"/>
    </location>
</feature>
<keyword evidence="8 18" id="KW-0863">Zinc-finger</keyword>
<evidence type="ECO:0000256" key="12">
    <source>
        <dbReference type="ARBA" id="ARBA00023125"/>
    </source>
</evidence>
<keyword evidence="13 18" id="KW-0234">DNA repair</keyword>
<keyword evidence="11 18" id="KW-0267">Excision nuclease</keyword>
<keyword evidence="2 18" id="KW-0963">Cytoplasm</keyword>
<comment type="subcellular location">
    <subcellularLocation>
        <location evidence="1 18">Cytoplasm</location>
    </subcellularLocation>
</comment>
<dbReference type="GO" id="GO:0005524">
    <property type="term" value="F:ATP binding"/>
    <property type="evidence" value="ECO:0007669"/>
    <property type="project" value="UniProtKB-UniRule"/>
</dbReference>
<keyword evidence="5 18" id="KW-0547">Nucleotide-binding</keyword>
<comment type="subunit">
    <text evidence="18">Forms a heterotetramer with UvrB during the search for lesions.</text>
</comment>
<keyword evidence="6 18" id="KW-0227">DNA damage</keyword>
<dbReference type="PROSITE" id="PS50893">
    <property type="entry name" value="ABC_TRANSPORTER_2"/>
    <property type="match status" value="1"/>
</dbReference>
<feature type="zinc finger region" description="C4-type" evidence="18">
    <location>
        <begin position="261"/>
        <end position="288"/>
    </location>
</feature>
<keyword evidence="12 18" id="KW-0238">DNA-binding</keyword>
<evidence type="ECO:0000256" key="10">
    <source>
        <dbReference type="ARBA" id="ARBA00022840"/>
    </source>
</evidence>
<dbReference type="InterPro" id="IPR003439">
    <property type="entry name" value="ABC_transporter-like_ATP-bd"/>
</dbReference>
<evidence type="ECO:0000256" key="11">
    <source>
        <dbReference type="ARBA" id="ARBA00022881"/>
    </source>
</evidence>
<dbReference type="InterPro" id="IPR041552">
    <property type="entry name" value="UvrA_DNA-bd"/>
</dbReference>
<evidence type="ECO:0000256" key="18">
    <source>
        <dbReference type="HAMAP-Rule" id="MF_00205"/>
    </source>
</evidence>
<dbReference type="GO" id="GO:0003677">
    <property type="term" value="F:DNA binding"/>
    <property type="evidence" value="ECO:0007669"/>
    <property type="project" value="UniProtKB-UniRule"/>
</dbReference>
<dbReference type="PROSITE" id="PS00211">
    <property type="entry name" value="ABC_TRANSPORTER_1"/>
    <property type="match status" value="2"/>
</dbReference>
<dbReference type="GO" id="GO:0016887">
    <property type="term" value="F:ATP hydrolysis activity"/>
    <property type="evidence" value="ECO:0007669"/>
    <property type="project" value="InterPro"/>
</dbReference>
<dbReference type="Pfam" id="PF17760">
    <property type="entry name" value="UvrA_inter"/>
    <property type="match status" value="1"/>
</dbReference>
<evidence type="ECO:0000259" key="19">
    <source>
        <dbReference type="PROSITE" id="PS50893"/>
    </source>
</evidence>
<dbReference type="PANTHER" id="PTHR43152">
    <property type="entry name" value="UVRABC SYSTEM PROTEIN A"/>
    <property type="match status" value="1"/>
</dbReference>
<evidence type="ECO:0000256" key="13">
    <source>
        <dbReference type="ARBA" id="ARBA00023204"/>
    </source>
</evidence>
<evidence type="ECO:0000256" key="9">
    <source>
        <dbReference type="ARBA" id="ARBA00022833"/>
    </source>
</evidence>
<feature type="zinc finger region" description="C4-type" evidence="18">
    <location>
        <begin position="750"/>
        <end position="776"/>
    </location>
</feature>